<reference evidence="2 3" key="1">
    <citation type="submission" date="2020-07" db="EMBL/GenBank/DDBJ databases">
        <authorList>
            <person name="Zhuang K."/>
            <person name="Ran Y."/>
        </authorList>
    </citation>
    <scope>NUCLEOTIDE SEQUENCE [LARGE SCALE GENOMIC DNA]</scope>
    <source>
        <strain evidence="2 3">WCH-YHL-001</strain>
    </source>
</reference>
<proteinExistence type="predicted"/>
<dbReference type="AlphaFoldDB" id="A0A7D6V7L1"/>
<sequence>MSKDRISRSRLALWFAWPAITGEFGPAEPFENGRDLVIEPPWPEPDDSIHDLRGEFIQSVRRAVGDSAGIAVQLSGGLDSLAVLATVIAEFGAERRISAITIEMIDDRGRSNVPIVTGLLEALAAPCELYTADLARTPAGRPEWDAAGPRLDALPEANRVAVELAHAAGATVLLSGDGADELLGSPQFLTPDLFGRGEGRHLPRYWGGHRGQHHSVATLELLALAADQMSPRRRAMLYLACAWPDLCTRRTHEFLTAGYRGAVDEWTTAWVRSLIDLHATNHAAFGPMEAWSDLYPHQRLRTPGLIPKRDPFLDPEFVERAMRLPLRRRYDPACPHRYWRRKSQVLKLIPARLRPSLPTTKQIFSRAILNRIDRPFVAENLIESGILEPDHSKRASNALIALRVMEVEQWLTEALERGYRVTD</sequence>
<evidence type="ECO:0000259" key="1">
    <source>
        <dbReference type="Pfam" id="PF00733"/>
    </source>
</evidence>
<evidence type="ECO:0000313" key="3">
    <source>
        <dbReference type="Proteomes" id="UP000515512"/>
    </source>
</evidence>
<feature type="domain" description="Asparagine synthetase" evidence="1">
    <location>
        <begin position="52"/>
        <end position="332"/>
    </location>
</feature>
<organism evidence="2 3">
    <name type="scientific">Nocardia huaxiensis</name>
    <dbReference type="NCBI Taxonomy" id="2755382"/>
    <lineage>
        <taxon>Bacteria</taxon>
        <taxon>Bacillati</taxon>
        <taxon>Actinomycetota</taxon>
        <taxon>Actinomycetes</taxon>
        <taxon>Mycobacteriales</taxon>
        <taxon>Nocardiaceae</taxon>
        <taxon>Nocardia</taxon>
    </lineage>
</organism>
<name>A0A7D6V7L1_9NOCA</name>
<dbReference type="EMBL" id="CP059399">
    <property type="protein sequence ID" value="QLY28291.1"/>
    <property type="molecule type" value="Genomic_DNA"/>
</dbReference>
<dbReference type="RefSeq" id="WP_181579499.1">
    <property type="nucleotide sequence ID" value="NZ_CP059399.1"/>
</dbReference>
<dbReference type="GO" id="GO:0004066">
    <property type="term" value="F:asparagine synthase (glutamine-hydrolyzing) activity"/>
    <property type="evidence" value="ECO:0007669"/>
    <property type="project" value="InterPro"/>
</dbReference>
<accession>A0A7D6V7L1</accession>
<evidence type="ECO:0000313" key="2">
    <source>
        <dbReference type="EMBL" id="QLY28291.1"/>
    </source>
</evidence>
<protein>
    <recommendedName>
        <fullName evidence="1">Asparagine synthetase domain-containing protein</fullName>
    </recommendedName>
</protein>
<keyword evidence="3" id="KW-1185">Reference proteome</keyword>
<dbReference type="SUPFAM" id="SSF52402">
    <property type="entry name" value="Adenine nucleotide alpha hydrolases-like"/>
    <property type="match status" value="1"/>
</dbReference>
<dbReference type="KEGG" id="nhu:H0264_23225"/>
<dbReference type="InterPro" id="IPR014729">
    <property type="entry name" value="Rossmann-like_a/b/a_fold"/>
</dbReference>
<dbReference type="Proteomes" id="UP000515512">
    <property type="component" value="Chromosome"/>
</dbReference>
<dbReference type="InterPro" id="IPR001962">
    <property type="entry name" value="Asn_synthase"/>
</dbReference>
<dbReference type="GO" id="GO:0006529">
    <property type="term" value="P:asparagine biosynthetic process"/>
    <property type="evidence" value="ECO:0007669"/>
    <property type="project" value="InterPro"/>
</dbReference>
<gene>
    <name evidence="2" type="ORF">H0264_23225</name>
</gene>
<dbReference type="Pfam" id="PF00733">
    <property type="entry name" value="Asn_synthase"/>
    <property type="match status" value="1"/>
</dbReference>
<dbReference type="Gene3D" id="3.40.50.620">
    <property type="entry name" value="HUPs"/>
    <property type="match status" value="1"/>
</dbReference>